<feature type="region of interest" description="Disordered" evidence="1">
    <location>
        <begin position="256"/>
        <end position="343"/>
    </location>
</feature>
<feature type="domain" description="WSC" evidence="3">
    <location>
        <begin position="25"/>
        <end position="115"/>
    </location>
</feature>
<feature type="region of interest" description="Disordered" evidence="1">
    <location>
        <begin position="203"/>
        <end position="236"/>
    </location>
</feature>
<evidence type="ECO:0000256" key="1">
    <source>
        <dbReference type="SAM" id="MobiDB-lite"/>
    </source>
</evidence>
<feature type="compositionally biased region" description="Low complexity" evidence="1">
    <location>
        <begin position="256"/>
        <end position="308"/>
    </location>
</feature>
<accession>A0A167SEY5</accession>
<feature type="compositionally biased region" description="Low complexity" evidence="1">
    <location>
        <begin position="355"/>
        <end position="371"/>
    </location>
</feature>
<feature type="region of interest" description="Disordered" evidence="1">
    <location>
        <begin position="355"/>
        <end position="376"/>
    </location>
</feature>
<keyword evidence="5" id="KW-1185">Reference proteome</keyword>
<dbReference type="Proteomes" id="UP000076874">
    <property type="component" value="Unassembled WGS sequence"/>
</dbReference>
<feature type="chain" id="PRO_5007892230" evidence="2">
    <location>
        <begin position="26"/>
        <end position="534"/>
    </location>
</feature>
<evidence type="ECO:0000259" key="3">
    <source>
        <dbReference type="PROSITE" id="PS51212"/>
    </source>
</evidence>
<evidence type="ECO:0000313" key="5">
    <source>
        <dbReference type="Proteomes" id="UP000076874"/>
    </source>
</evidence>
<keyword evidence="2" id="KW-0732">Signal</keyword>
<gene>
    <name evidence="4" type="ORF">SPI_05763</name>
</gene>
<dbReference type="OrthoDB" id="5245375at2759"/>
<evidence type="ECO:0000256" key="2">
    <source>
        <dbReference type="SAM" id="SignalP"/>
    </source>
</evidence>
<dbReference type="InterPro" id="IPR002889">
    <property type="entry name" value="WSC_carb-bd"/>
</dbReference>
<proteinExistence type="predicted"/>
<feature type="signal peptide" evidence="2">
    <location>
        <begin position="1"/>
        <end position="25"/>
    </location>
</feature>
<reference evidence="4 5" key="1">
    <citation type="journal article" date="2016" name="Genome Biol. Evol.">
        <title>Divergent and convergent evolution of fungal pathogenicity.</title>
        <authorList>
            <person name="Shang Y."/>
            <person name="Xiao G."/>
            <person name="Zheng P."/>
            <person name="Cen K."/>
            <person name="Zhan S."/>
            <person name="Wang C."/>
        </authorList>
    </citation>
    <scope>NUCLEOTIDE SEQUENCE [LARGE SCALE GENOMIC DNA]</scope>
    <source>
        <strain evidence="4 5">RCEF 264</strain>
    </source>
</reference>
<protein>
    <submittedName>
        <fullName evidence="4">Carbohydrate-binding WSC</fullName>
    </submittedName>
</protein>
<dbReference type="AlphaFoldDB" id="A0A167SEY5"/>
<feature type="compositionally biased region" description="Polar residues" evidence="1">
    <location>
        <begin position="318"/>
        <end position="329"/>
    </location>
</feature>
<dbReference type="EMBL" id="AZHD01000010">
    <property type="protein sequence ID" value="OAA59565.1"/>
    <property type="molecule type" value="Genomic_DNA"/>
</dbReference>
<name>A0A167SEY5_9HYPO</name>
<evidence type="ECO:0000313" key="4">
    <source>
        <dbReference type="EMBL" id="OAA59565.1"/>
    </source>
</evidence>
<feature type="compositionally biased region" description="Low complexity" evidence="1">
    <location>
        <begin position="330"/>
        <end position="343"/>
    </location>
</feature>
<dbReference type="STRING" id="1081102.A0A167SEY5"/>
<sequence length="534" mass="53917">MLRNAFQRAVTAVTLLATVLSSAQADQALGCVAISSTFEKSTSLNPNSPQTCRTECVNQGFTYYAVTEQFCMCSSSEPTVSQTYPDTACGFACQAPYQAEACGGEDPSTFAFIYNLFAADSGATSVSTSAPSTSPTASSTTSTTTTITLSGNTLSTSTVDDIVFVSTVECDCTDEATPGIAPFAVVTSTIEVLETVSCSEGETTCSSSIARSTPSVRTTTTDSTVVTPSSDVPSTVPLPASSPLSFPFSSSSSASSSFPSSSSNSSSTTTTNPSRSSTSNNPQQSSDHPLSTSTPSTSISASASSAMAAGGGAPLRLQGQTAAHTQNDFSSQPSSTTSASSLSSLPTAIPSLLPSSSVRSNSSLRPSSSSVFNPGSTWSSLPDPFSGLSSSSSSSSSASPLSLLSAASSTSRTYAATVTTDVLITVVPLSTAVPSTLSLVPLSHATIVPPPVYVNSSSTTLVPVPAPPAPSGFRPKVAVVPSAAPAVPPTSSGNSQPPAVVVTAAGLSVFDQVPLLNNVWYVFVLAATVAFVLW</sequence>
<dbReference type="PROSITE" id="PS51212">
    <property type="entry name" value="WSC"/>
    <property type="match status" value="1"/>
</dbReference>
<organism evidence="4 5">
    <name type="scientific">Niveomyces insectorum RCEF 264</name>
    <dbReference type="NCBI Taxonomy" id="1081102"/>
    <lineage>
        <taxon>Eukaryota</taxon>
        <taxon>Fungi</taxon>
        <taxon>Dikarya</taxon>
        <taxon>Ascomycota</taxon>
        <taxon>Pezizomycotina</taxon>
        <taxon>Sordariomycetes</taxon>
        <taxon>Hypocreomycetidae</taxon>
        <taxon>Hypocreales</taxon>
        <taxon>Cordycipitaceae</taxon>
        <taxon>Niveomyces</taxon>
    </lineage>
</organism>
<comment type="caution">
    <text evidence="4">The sequence shown here is derived from an EMBL/GenBank/DDBJ whole genome shotgun (WGS) entry which is preliminary data.</text>
</comment>